<dbReference type="InterPro" id="IPR008271">
    <property type="entry name" value="Ser/Thr_kinase_AS"/>
</dbReference>
<feature type="compositionally biased region" description="Low complexity" evidence="1">
    <location>
        <begin position="799"/>
        <end position="813"/>
    </location>
</feature>
<dbReference type="Pfam" id="PF07714">
    <property type="entry name" value="PK_Tyr_Ser-Thr"/>
    <property type="match status" value="1"/>
</dbReference>
<sequence length="1032" mass="116782">MSTLKRNLKQHGTVLPDNDVQGIFRQLESPNFFNYDNSNYQQQQSTSSTLPSPMYSPTKDNNNGDSKRFSDNDHNNHQLILDVTQAPISYGRKNSNRIESSKVDDSVNDSNNQQKQQEDCSNDDRPFIRAHLFRRSFSLDDIVQYQNRAIISCEHHENIDPNMMIGQPYHNQSAMDVHLQHIRHSQNPHGKISHHQNWLGGVFGCFKPIIGIISSKGFKDGKNNCEIPYENLKDMQFLGSGAQGSVYVATLNQELVAVKKMREKCETEIKHLRKLNHKNIVAFKGVCTQSANYCIVMEFCPYGQLYEYLKKCEYMPPAQVIDWSHQIASGMNYLHQHKIIHRDLKSPNVLISNNSVLKISDFGTSRQLSDCSKIMSFAGTVAWMAPEVIRSELCSEKVDIWSFGVVLWELLTLEIPYRDFEQSTIIYGVGNSNLSLPLPESFPKGYRLLMQMSWKNKPRNRPSFQQIIAHIEIASREFNDIKLEEFRNKQRIWKEEVRHALSLTRINFNNQQSLSSSSQVAGSPVSECSDRLKSKNKKKSLNHLDQLDPTAHLDLDEPLQSALQSAMIRKTASLYTDMVKVIESLVERERKICESENGGSQNGTEYSESIRNQSSKKPLTEKLLEKALNDPIYKSALELSRESSKTNNDLNDSLFVRALESPIRQRGGSQYGSVKAKLRRRNRRLNQCYSSSSKDISFSMADSQDTTAQENSIALDDCNDLISIPIDLINKSNEQQDLVTTTTTNQSNNQTQMIRGVPQRRTFDSGYGEGQSCISSPIAEPKKNCNSNSNGNGNGNGGNISASSANTSASLSGQRIRARLRRQKAIDRSSCPSSGLSSNRSRPMSSSYHQHQQQQQLYTANSSTDYEDNDYDDDDDDNDYNSLYSRRSSSVGRIHEFGTCHAYGRLRRKTSAISSSDNDNDDDDDDNDIDDEGKTSSSDNDDRLKAYNIAIIKRKLKASLPSSSSSGRKSTADRRPYSGGHQHRHHHHHHHNHHHHSASKYLPTTTTGKQQQQQTMTSLNNEIGDLSPRIIS</sequence>
<dbReference type="GO" id="GO:0004674">
    <property type="term" value="F:protein serine/threonine kinase activity"/>
    <property type="evidence" value="ECO:0007669"/>
    <property type="project" value="TreeGrafter"/>
</dbReference>
<feature type="region of interest" description="Disordered" evidence="1">
    <location>
        <begin position="34"/>
        <end position="123"/>
    </location>
</feature>
<feature type="compositionally biased region" description="Basic residues" evidence="1">
    <location>
        <begin position="981"/>
        <end position="998"/>
    </location>
</feature>
<evidence type="ECO:0000313" key="3">
    <source>
        <dbReference type="Proteomes" id="UP000515146"/>
    </source>
</evidence>
<dbReference type="Gene3D" id="3.30.200.20">
    <property type="entry name" value="Phosphorylase Kinase, domain 1"/>
    <property type="match status" value="1"/>
</dbReference>
<feature type="region of interest" description="Disordered" evidence="1">
    <location>
        <begin position="759"/>
        <end position="884"/>
    </location>
</feature>
<dbReference type="GO" id="GO:0005524">
    <property type="term" value="F:ATP binding"/>
    <property type="evidence" value="ECO:0007669"/>
    <property type="project" value="InterPro"/>
</dbReference>
<dbReference type="InterPro" id="IPR000719">
    <property type="entry name" value="Prot_kinase_dom"/>
</dbReference>
<dbReference type="OMA" id="CETEIKH"/>
<dbReference type="KEGG" id="dpte:113795690"/>
<feature type="compositionally biased region" description="Polar residues" evidence="1">
    <location>
        <begin position="597"/>
        <end position="616"/>
    </location>
</feature>
<evidence type="ECO:0000256" key="1">
    <source>
        <dbReference type="SAM" id="MobiDB-lite"/>
    </source>
</evidence>
<dbReference type="InParanoid" id="A0A6P6Y8C3"/>
<gene>
    <name evidence="4" type="primary">LOC113795690</name>
</gene>
<dbReference type="SMART" id="SM00220">
    <property type="entry name" value="S_TKc"/>
    <property type="match status" value="1"/>
</dbReference>
<feature type="region of interest" description="Disordered" evidence="1">
    <location>
        <begin position="958"/>
        <end position="1032"/>
    </location>
</feature>
<dbReference type="GO" id="GO:0005737">
    <property type="term" value="C:cytoplasm"/>
    <property type="evidence" value="ECO:0007669"/>
    <property type="project" value="TreeGrafter"/>
</dbReference>
<feature type="compositionally biased region" description="Low complexity" evidence="1">
    <location>
        <begin position="34"/>
        <end position="49"/>
    </location>
</feature>
<dbReference type="AlphaFoldDB" id="A0A6P6Y8C3"/>
<feature type="compositionally biased region" description="Low complexity" evidence="1">
    <location>
        <begin position="1004"/>
        <end position="1017"/>
    </location>
</feature>
<evidence type="ECO:0000313" key="4">
    <source>
        <dbReference type="RefSeq" id="XP_027201698.1"/>
    </source>
</evidence>
<keyword evidence="3" id="KW-1185">Reference proteome</keyword>
<proteinExistence type="predicted"/>
<evidence type="ECO:0000259" key="2">
    <source>
        <dbReference type="PROSITE" id="PS50011"/>
    </source>
</evidence>
<dbReference type="OrthoDB" id="339325at2759"/>
<feature type="compositionally biased region" description="Acidic residues" evidence="1">
    <location>
        <begin position="918"/>
        <end position="931"/>
    </location>
</feature>
<feature type="compositionally biased region" description="Low complexity" evidence="1">
    <location>
        <begin position="828"/>
        <end position="864"/>
    </location>
</feature>
<organism evidence="3 4">
    <name type="scientific">Dermatophagoides pteronyssinus</name>
    <name type="common">European house dust mite</name>
    <dbReference type="NCBI Taxonomy" id="6956"/>
    <lineage>
        <taxon>Eukaryota</taxon>
        <taxon>Metazoa</taxon>
        <taxon>Ecdysozoa</taxon>
        <taxon>Arthropoda</taxon>
        <taxon>Chelicerata</taxon>
        <taxon>Arachnida</taxon>
        <taxon>Acari</taxon>
        <taxon>Acariformes</taxon>
        <taxon>Sarcoptiformes</taxon>
        <taxon>Astigmata</taxon>
        <taxon>Psoroptidia</taxon>
        <taxon>Analgoidea</taxon>
        <taxon>Pyroglyphidae</taxon>
        <taxon>Dermatophagoidinae</taxon>
        <taxon>Dermatophagoides</taxon>
    </lineage>
</organism>
<reference evidence="4" key="1">
    <citation type="submission" date="2025-08" db="UniProtKB">
        <authorList>
            <consortium name="RefSeq"/>
        </authorList>
    </citation>
    <scope>IDENTIFICATION</scope>
    <source>
        <strain evidence="4">Airmid</strain>
    </source>
</reference>
<dbReference type="PANTHER" id="PTHR44329">
    <property type="entry name" value="SERINE/THREONINE-PROTEIN KINASE TNNI3K-RELATED"/>
    <property type="match status" value="1"/>
</dbReference>
<dbReference type="PROSITE" id="PS00108">
    <property type="entry name" value="PROTEIN_KINASE_ST"/>
    <property type="match status" value="1"/>
</dbReference>
<dbReference type="PANTHER" id="PTHR44329:SF304">
    <property type="entry name" value="MITOGEN-ACTIVATED PROTEIN KINASE KINASE KINASE 13-LIKE ISOFORM X1"/>
    <property type="match status" value="1"/>
</dbReference>
<dbReference type="InterPro" id="IPR011009">
    <property type="entry name" value="Kinase-like_dom_sf"/>
</dbReference>
<dbReference type="Proteomes" id="UP000515146">
    <property type="component" value="Unplaced"/>
</dbReference>
<feature type="region of interest" description="Disordered" evidence="1">
    <location>
        <begin position="911"/>
        <end position="941"/>
    </location>
</feature>
<dbReference type="Gene3D" id="1.10.510.10">
    <property type="entry name" value="Transferase(Phosphotransferase) domain 1"/>
    <property type="match status" value="1"/>
</dbReference>
<dbReference type="SUPFAM" id="SSF56112">
    <property type="entry name" value="Protein kinase-like (PK-like)"/>
    <property type="match status" value="1"/>
</dbReference>
<feature type="compositionally biased region" description="Low complexity" evidence="1">
    <location>
        <begin position="958"/>
        <end position="969"/>
    </location>
</feature>
<dbReference type="PRINTS" id="PR00109">
    <property type="entry name" value="TYRKINASE"/>
</dbReference>
<feature type="region of interest" description="Disordered" evidence="1">
    <location>
        <begin position="593"/>
        <end position="616"/>
    </location>
</feature>
<protein>
    <submittedName>
        <fullName evidence="4">Mitogen-activated protein kinase kinase kinase 13-like</fullName>
    </submittedName>
</protein>
<dbReference type="InterPro" id="IPR051681">
    <property type="entry name" value="Ser/Thr_Kinases-Pseudokinases"/>
</dbReference>
<dbReference type="PROSITE" id="PS50011">
    <property type="entry name" value="PROTEIN_KINASE_DOM"/>
    <property type="match status" value="1"/>
</dbReference>
<dbReference type="InterPro" id="IPR001245">
    <property type="entry name" value="Ser-Thr/Tyr_kinase_cat_dom"/>
</dbReference>
<dbReference type="GO" id="GO:0006950">
    <property type="term" value="P:response to stress"/>
    <property type="evidence" value="ECO:0007669"/>
    <property type="project" value="UniProtKB-ARBA"/>
</dbReference>
<feature type="compositionally biased region" description="Acidic residues" evidence="1">
    <location>
        <begin position="865"/>
        <end position="879"/>
    </location>
</feature>
<accession>A0A6P6Y8C3</accession>
<dbReference type="RefSeq" id="XP_027201698.1">
    <property type="nucleotide sequence ID" value="XM_027345897.1"/>
</dbReference>
<name>A0A6P6Y8C3_DERPT</name>
<feature type="compositionally biased region" description="Basic and acidic residues" evidence="1">
    <location>
        <begin position="65"/>
        <end position="76"/>
    </location>
</feature>
<feature type="domain" description="Protein kinase" evidence="2">
    <location>
        <begin position="232"/>
        <end position="473"/>
    </location>
</feature>
<feature type="region of interest" description="Disordered" evidence="1">
    <location>
        <begin position="514"/>
        <end position="539"/>
    </location>
</feature>